<keyword evidence="3" id="KW-1185">Reference proteome</keyword>
<sequence length="436" mass="49325">MSALLLATSFHLLGAEIHLQELISVPLFMGAIGYITNWSAVWMLFNPLEFKGFRVPGLATLVKLAPRKVQQIPGVMHGGVGWQGIIPSRAAKMGSIAVDKGIAKLGSAADFYQQLEPEKIAEQILATTQNDLREMVERIMQREHPQLWRDLPPQVREAVHARVLQQLPEIVSSVTDQIGENIDQLLDVKLMVIRHLEQQPELANRVFQDVGQKELRFMINFGFVFAFFLGFPVVWVTAAFDHWWVLPIMGTFVGWATNLVGIWMIFEPTEPRRILGIKVQGLFLRRQHEVADIYSKIIAENIVTIANIGQELLYGPRSDRTRRMVEDAMRPAVDRATGPARAAVRMVMGAQKYDAVRDSVATEAVEYTLTPLQDPEFNERQSKAIRVLIRDRLREMSPRDFVEMLRTAMKEDEWLLFLHGAVLGFGAGLLHLAIFG</sequence>
<dbReference type="OrthoDB" id="3631561at2"/>
<name>H0E121_9ACTN</name>
<proteinExistence type="predicted"/>
<comment type="caution">
    <text evidence="2">The sequence shown here is derived from an EMBL/GenBank/DDBJ whole genome shotgun (WGS) entry which is preliminary data.</text>
</comment>
<keyword evidence="1" id="KW-0812">Transmembrane</keyword>
<reference evidence="2 3" key="1">
    <citation type="journal article" date="2013" name="Biodegradation">
        <title>Quantitative proteomic analysis of ibuprofen-degrading Patulibacter sp. strain I11.</title>
        <authorList>
            <person name="Almeida B."/>
            <person name="Kjeldal H."/>
            <person name="Lolas I."/>
            <person name="Knudsen A.D."/>
            <person name="Carvalho G."/>
            <person name="Nielsen K.L."/>
            <person name="Barreto Crespo M.T."/>
            <person name="Stensballe A."/>
            <person name="Nielsen J.L."/>
        </authorList>
    </citation>
    <scope>NUCLEOTIDE SEQUENCE [LARGE SCALE GENOMIC DNA]</scope>
    <source>
        <strain evidence="2 3">I11</strain>
    </source>
</reference>
<dbReference type="EMBL" id="AGUD01000017">
    <property type="protein sequence ID" value="EHN12596.1"/>
    <property type="molecule type" value="Genomic_DNA"/>
</dbReference>
<dbReference type="PANTHER" id="PTHR35791:SF1">
    <property type="entry name" value="UPF0754 MEMBRANE PROTEIN YHEB"/>
    <property type="match status" value="1"/>
</dbReference>
<protein>
    <recommendedName>
        <fullName evidence="4">DUF445 domain-containing protein</fullName>
    </recommendedName>
</protein>
<feature type="transmembrane region" description="Helical" evidence="1">
    <location>
        <begin position="217"/>
        <end position="238"/>
    </location>
</feature>
<accession>H0E121</accession>
<gene>
    <name evidence="2" type="ORF">PAI11_04800</name>
</gene>
<feature type="transmembrane region" description="Helical" evidence="1">
    <location>
        <begin position="244"/>
        <end position="266"/>
    </location>
</feature>
<evidence type="ECO:0008006" key="4">
    <source>
        <dbReference type="Google" id="ProtNLM"/>
    </source>
</evidence>
<dbReference type="PANTHER" id="PTHR35791">
    <property type="entry name" value="UPF0754 MEMBRANE PROTEIN YHEB"/>
    <property type="match status" value="1"/>
</dbReference>
<dbReference type="RefSeq" id="WP_007570493.1">
    <property type="nucleotide sequence ID" value="NZ_AGUD01000017.1"/>
</dbReference>
<keyword evidence="1" id="KW-1133">Transmembrane helix</keyword>
<feature type="transmembrane region" description="Helical" evidence="1">
    <location>
        <begin position="414"/>
        <end position="435"/>
    </location>
</feature>
<evidence type="ECO:0000313" key="3">
    <source>
        <dbReference type="Proteomes" id="UP000005143"/>
    </source>
</evidence>
<dbReference type="AlphaFoldDB" id="H0E121"/>
<evidence type="ECO:0000256" key="1">
    <source>
        <dbReference type="SAM" id="Phobius"/>
    </source>
</evidence>
<organism evidence="2 3">
    <name type="scientific">Patulibacter medicamentivorans</name>
    <dbReference type="NCBI Taxonomy" id="1097667"/>
    <lineage>
        <taxon>Bacteria</taxon>
        <taxon>Bacillati</taxon>
        <taxon>Actinomycetota</taxon>
        <taxon>Thermoleophilia</taxon>
        <taxon>Solirubrobacterales</taxon>
        <taxon>Patulibacteraceae</taxon>
        <taxon>Patulibacter</taxon>
    </lineage>
</organism>
<keyword evidence="1" id="KW-0472">Membrane</keyword>
<dbReference type="Proteomes" id="UP000005143">
    <property type="component" value="Unassembled WGS sequence"/>
</dbReference>
<evidence type="ECO:0000313" key="2">
    <source>
        <dbReference type="EMBL" id="EHN12596.1"/>
    </source>
</evidence>
<feature type="transmembrane region" description="Helical" evidence="1">
    <location>
        <begin position="25"/>
        <end position="45"/>
    </location>
</feature>